<sequence>MLAEHEIHKNLVGDRLSEIERFFTYFPDTKLAVMYLFFNVFLQNGLNSFQLILC</sequence>
<evidence type="ECO:0000313" key="2">
    <source>
        <dbReference type="Proteomes" id="UP001257909"/>
    </source>
</evidence>
<dbReference type="EMBL" id="JAVDWR010000008">
    <property type="protein sequence ID" value="MDR7121601.1"/>
    <property type="molecule type" value="Genomic_DNA"/>
</dbReference>
<name>A0ABU1W0V9_9GAMM</name>
<evidence type="ECO:0000313" key="1">
    <source>
        <dbReference type="EMBL" id="MDR7121601.1"/>
    </source>
</evidence>
<keyword evidence="2" id="KW-1185">Reference proteome</keyword>
<organism evidence="1 2">
    <name type="scientific">Rheinheimera soli</name>
    <dbReference type="NCBI Taxonomy" id="443616"/>
    <lineage>
        <taxon>Bacteria</taxon>
        <taxon>Pseudomonadati</taxon>
        <taxon>Pseudomonadota</taxon>
        <taxon>Gammaproteobacteria</taxon>
        <taxon>Chromatiales</taxon>
        <taxon>Chromatiaceae</taxon>
        <taxon>Rheinheimera</taxon>
    </lineage>
</organism>
<accession>A0ABU1W0V9</accession>
<comment type="caution">
    <text evidence="1">The sequence shown here is derived from an EMBL/GenBank/DDBJ whole genome shotgun (WGS) entry which is preliminary data.</text>
</comment>
<protein>
    <submittedName>
        <fullName evidence="1">Uncharacterized protein</fullName>
    </submittedName>
</protein>
<gene>
    <name evidence="1" type="ORF">J2W69_002558</name>
</gene>
<dbReference type="Proteomes" id="UP001257909">
    <property type="component" value="Unassembled WGS sequence"/>
</dbReference>
<reference evidence="1 2" key="1">
    <citation type="submission" date="2023-07" db="EMBL/GenBank/DDBJ databases">
        <title>Sorghum-associated microbial communities from plants grown in Nebraska, USA.</title>
        <authorList>
            <person name="Schachtman D."/>
        </authorList>
    </citation>
    <scope>NUCLEOTIDE SEQUENCE [LARGE SCALE GENOMIC DNA]</scope>
    <source>
        <strain evidence="1 2">4138</strain>
    </source>
</reference>
<proteinExistence type="predicted"/>